<dbReference type="EMBL" id="PDEP01000005">
    <property type="protein sequence ID" value="PEN07784.1"/>
    <property type="molecule type" value="Genomic_DNA"/>
</dbReference>
<gene>
    <name evidence="2" type="ORF">CRI93_06370</name>
</gene>
<dbReference type="OrthoDB" id="9792853at2"/>
<proteinExistence type="predicted"/>
<feature type="domain" description="HepT-like" evidence="1">
    <location>
        <begin position="2"/>
        <end position="80"/>
    </location>
</feature>
<keyword evidence="3" id="KW-1185">Reference proteome</keyword>
<organism evidence="2 3">
    <name type="scientific">Longimonas halophila</name>
    <dbReference type="NCBI Taxonomy" id="1469170"/>
    <lineage>
        <taxon>Bacteria</taxon>
        <taxon>Pseudomonadati</taxon>
        <taxon>Rhodothermota</taxon>
        <taxon>Rhodothermia</taxon>
        <taxon>Rhodothermales</taxon>
        <taxon>Salisaetaceae</taxon>
        <taxon>Longimonas</taxon>
    </lineage>
</organism>
<dbReference type="Pfam" id="PF20797">
    <property type="entry name" value="HepT-like_2"/>
    <property type="match status" value="1"/>
</dbReference>
<reference evidence="2 3" key="1">
    <citation type="submission" date="2017-10" db="EMBL/GenBank/DDBJ databases">
        <title>Draft genome of Longimonas halophila.</title>
        <authorList>
            <person name="Goh K.M."/>
            <person name="Shamsir M.S."/>
            <person name="Lim S.W."/>
        </authorList>
    </citation>
    <scope>NUCLEOTIDE SEQUENCE [LARGE SCALE GENOMIC DNA]</scope>
    <source>
        <strain evidence="2 3">KCTC 42399</strain>
    </source>
</reference>
<dbReference type="Proteomes" id="UP000221024">
    <property type="component" value="Unassembled WGS sequence"/>
</dbReference>
<name>A0A2H3NMM0_9BACT</name>
<accession>A0A2H3NMM0</accession>
<evidence type="ECO:0000313" key="3">
    <source>
        <dbReference type="Proteomes" id="UP000221024"/>
    </source>
</evidence>
<evidence type="ECO:0000259" key="1">
    <source>
        <dbReference type="Pfam" id="PF20797"/>
    </source>
</evidence>
<protein>
    <recommendedName>
        <fullName evidence="1">HepT-like domain-containing protein</fullName>
    </recommendedName>
</protein>
<sequence>MLPRSDKWHAELFEGFTADATPALPVLFDDSLANEMRAYRGFRHVVRSSYGVELDWERMREGIDRLPMTFEQFQHAVLRHLDGL</sequence>
<comment type="caution">
    <text evidence="2">The sequence shown here is derived from an EMBL/GenBank/DDBJ whole genome shotgun (WGS) entry which is preliminary data.</text>
</comment>
<dbReference type="AlphaFoldDB" id="A0A2H3NMM0"/>
<evidence type="ECO:0000313" key="2">
    <source>
        <dbReference type="EMBL" id="PEN07784.1"/>
    </source>
</evidence>
<dbReference type="InterPro" id="IPR048769">
    <property type="entry name" value="HepT-like_dom"/>
</dbReference>